<evidence type="ECO:0000313" key="3">
    <source>
        <dbReference type="Proteomes" id="UP001054902"/>
    </source>
</evidence>
<name>A0AAD3HDP2_9STRA</name>
<gene>
    <name evidence="2" type="ORF">CTEN210_16523</name>
</gene>
<feature type="compositionally biased region" description="Low complexity" evidence="1">
    <location>
        <begin position="8"/>
        <end position="22"/>
    </location>
</feature>
<dbReference type="GO" id="GO:0005730">
    <property type="term" value="C:nucleolus"/>
    <property type="evidence" value="ECO:0007669"/>
    <property type="project" value="TreeGrafter"/>
</dbReference>
<dbReference type="PANTHER" id="PTHR28096:SF1">
    <property type="entry name" value="PROTEIN FAF1"/>
    <property type="match status" value="1"/>
</dbReference>
<reference evidence="2 3" key="1">
    <citation type="journal article" date="2021" name="Sci. Rep.">
        <title>The genome of the diatom Chaetoceros tenuissimus carries an ancient integrated fragment of an extant virus.</title>
        <authorList>
            <person name="Hongo Y."/>
            <person name="Kimura K."/>
            <person name="Takaki Y."/>
            <person name="Yoshida Y."/>
            <person name="Baba S."/>
            <person name="Kobayashi G."/>
            <person name="Nagasaki K."/>
            <person name="Hano T."/>
            <person name="Tomaru Y."/>
        </authorList>
    </citation>
    <scope>NUCLEOTIDE SEQUENCE [LARGE SCALE GENOMIC DNA]</scope>
    <source>
        <strain evidence="2 3">NIES-3715</strain>
    </source>
</reference>
<evidence type="ECO:0000313" key="2">
    <source>
        <dbReference type="EMBL" id="GFH60047.1"/>
    </source>
</evidence>
<dbReference type="Pfam" id="PF15375">
    <property type="entry name" value="FSAF1"/>
    <property type="match status" value="1"/>
</dbReference>
<comment type="caution">
    <text evidence="2">The sequence shown here is derived from an EMBL/GenBank/DDBJ whole genome shotgun (WGS) entry which is preliminary data.</text>
</comment>
<dbReference type="GO" id="GO:0000462">
    <property type="term" value="P:maturation of SSU-rRNA from tricistronic rRNA transcript (SSU-rRNA, 5.8S rRNA, LSU-rRNA)"/>
    <property type="evidence" value="ECO:0007669"/>
    <property type="project" value="TreeGrafter"/>
</dbReference>
<accession>A0AAD3HDP2</accession>
<sequence>MPKKQRKPVVVVSAPSSFPDFSQFGGSSTKSKRKNPQQESISKKGIDIDFDNTAREIHKLGSTQFIGKQKKQYEAEQYKALTGREKKQHKVPVKIVRGIKKAAAKREARIMKEMKDAGIVTANVAKKEKKTYSEQNRRDTRVHGPSPSAGFMMKGVLKVQRR</sequence>
<feature type="region of interest" description="Disordered" evidence="1">
    <location>
        <begin position="128"/>
        <end position="162"/>
    </location>
</feature>
<feature type="compositionally biased region" description="Basic and acidic residues" evidence="1">
    <location>
        <begin position="130"/>
        <end position="142"/>
    </location>
</feature>
<proteinExistence type="predicted"/>
<feature type="region of interest" description="Disordered" evidence="1">
    <location>
        <begin position="1"/>
        <end position="46"/>
    </location>
</feature>
<protein>
    <submittedName>
        <fullName evidence="2">Uncharacterized protein</fullName>
    </submittedName>
</protein>
<dbReference type="Proteomes" id="UP001054902">
    <property type="component" value="Unassembled WGS sequence"/>
</dbReference>
<evidence type="ECO:0000256" key="1">
    <source>
        <dbReference type="SAM" id="MobiDB-lite"/>
    </source>
</evidence>
<dbReference type="InterPro" id="IPR027973">
    <property type="entry name" value="FSAF1-like"/>
</dbReference>
<dbReference type="PANTHER" id="PTHR28096">
    <property type="entry name" value="PROTEIN FAF1"/>
    <property type="match status" value="1"/>
</dbReference>
<dbReference type="InterPro" id="IPR053030">
    <property type="entry name" value="Ribosomal_biogenesis_FAF1-like"/>
</dbReference>
<dbReference type="AlphaFoldDB" id="A0AAD3HDP2"/>
<dbReference type="EMBL" id="BLLK01000069">
    <property type="protein sequence ID" value="GFH60047.1"/>
    <property type="molecule type" value="Genomic_DNA"/>
</dbReference>
<keyword evidence="3" id="KW-1185">Reference proteome</keyword>
<organism evidence="2 3">
    <name type="scientific">Chaetoceros tenuissimus</name>
    <dbReference type="NCBI Taxonomy" id="426638"/>
    <lineage>
        <taxon>Eukaryota</taxon>
        <taxon>Sar</taxon>
        <taxon>Stramenopiles</taxon>
        <taxon>Ochrophyta</taxon>
        <taxon>Bacillariophyta</taxon>
        <taxon>Coscinodiscophyceae</taxon>
        <taxon>Chaetocerotophycidae</taxon>
        <taxon>Chaetocerotales</taxon>
        <taxon>Chaetocerotaceae</taxon>
        <taxon>Chaetoceros</taxon>
    </lineage>
</organism>